<accession>A0A4S2N3A8</accession>
<dbReference type="Proteomes" id="UP000298138">
    <property type="component" value="Unassembled WGS sequence"/>
</dbReference>
<feature type="compositionally biased region" description="Pro residues" evidence="1">
    <location>
        <begin position="792"/>
        <end position="815"/>
    </location>
</feature>
<feature type="domain" description="DUF7877" evidence="3">
    <location>
        <begin position="32"/>
        <end position="148"/>
    </location>
</feature>
<protein>
    <submittedName>
        <fullName evidence="4">Uncharacterized protein</fullName>
    </submittedName>
</protein>
<gene>
    <name evidence="4" type="ORF">EX30DRAFT_338274</name>
</gene>
<dbReference type="InterPro" id="IPR056687">
    <property type="entry name" value="DUF7785"/>
</dbReference>
<evidence type="ECO:0000259" key="2">
    <source>
        <dbReference type="Pfam" id="PF25009"/>
    </source>
</evidence>
<evidence type="ECO:0000313" key="5">
    <source>
        <dbReference type="Proteomes" id="UP000298138"/>
    </source>
</evidence>
<evidence type="ECO:0000313" key="4">
    <source>
        <dbReference type="EMBL" id="TGZ83658.1"/>
    </source>
</evidence>
<organism evidence="4 5">
    <name type="scientific">Ascodesmis nigricans</name>
    <dbReference type="NCBI Taxonomy" id="341454"/>
    <lineage>
        <taxon>Eukaryota</taxon>
        <taxon>Fungi</taxon>
        <taxon>Dikarya</taxon>
        <taxon>Ascomycota</taxon>
        <taxon>Pezizomycotina</taxon>
        <taxon>Pezizomycetes</taxon>
        <taxon>Pezizales</taxon>
        <taxon>Ascodesmidaceae</taxon>
        <taxon>Ascodesmis</taxon>
    </lineage>
</organism>
<keyword evidence="5" id="KW-1185">Reference proteome</keyword>
<feature type="region of interest" description="Disordered" evidence="1">
    <location>
        <begin position="268"/>
        <end position="287"/>
    </location>
</feature>
<feature type="region of interest" description="Disordered" evidence="1">
    <location>
        <begin position="769"/>
        <end position="842"/>
    </location>
</feature>
<evidence type="ECO:0000259" key="3">
    <source>
        <dbReference type="Pfam" id="PF25289"/>
    </source>
</evidence>
<evidence type="ECO:0000256" key="1">
    <source>
        <dbReference type="SAM" id="MobiDB-lite"/>
    </source>
</evidence>
<feature type="compositionally biased region" description="Basic and acidic residues" evidence="1">
    <location>
        <begin position="272"/>
        <end position="282"/>
    </location>
</feature>
<dbReference type="STRING" id="341454.A0A4S2N3A8"/>
<feature type="compositionally biased region" description="Low complexity" evidence="1">
    <location>
        <begin position="211"/>
        <end position="234"/>
    </location>
</feature>
<dbReference type="Pfam" id="PF25289">
    <property type="entry name" value="DUF7877"/>
    <property type="match status" value="1"/>
</dbReference>
<dbReference type="AlphaFoldDB" id="A0A4S2N3A8"/>
<dbReference type="EMBL" id="ML220113">
    <property type="protein sequence ID" value="TGZ83658.1"/>
    <property type="molecule type" value="Genomic_DNA"/>
</dbReference>
<proteinExistence type="predicted"/>
<feature type="region of interest" description="Disordered" evidence="1">
    <location>
        <begin position="204"/>
        <end position="241"/>
    </location>
</feature>
<feature type="region of interest" description="Disordered" evidence="1">
    <location>
        <begin position="668"/>
        <end position="714"/>
    </location>
</feature>
<dbReference type="InterPro" id="IPR057199">
    <property type="entry name" value="DUF7877"/>
</dbReference>
<dbReference type="Pfam" id="PF25009">
    <property type="entry name" value="DUF7785"/>
    <property type="match status" value="1"/>
</dbReference>
<sequence>MKAVNGVTNEERGAKVSKEEMIKRRKEAVGSISKEMIAVMKEYDSTPSVLSYPLSTLSKTSSGIGATGSPPSKRKKLSESIPDTIEGRLQGRTYVSLSALMQDVAVVCQAIKAEAITQRGPDSITDSIPSTDVTIARIVCFERMVKDLITRQRKREADSLDFVEELIHEEEADDKDESGNSSGKVALTVMGQYGPLFSSLQKPQQLGLPRASATSSDASSTATSPRSATSAATSVPDGPAKDVEEVEVEVPFLGTSLPPLVSTVDAMPANADKGKSTSKDIKSLTIGESFPPPSTALPLVPMKFDKPTIGVKWGGEIGIGGINSNASIDVKSEPASHWLMYTNIPRPGTSRVGVDPFRKGIGLDSHFVATFSSFAPTRDESLAKVPASVTNNIWWVRRGEKVFRKLFEDDPALKNMFPERQEAKTTTVVVGKGNPTPIKEIVEIDEKELEAAIAEIDGEIPIDEALLNLDINQQVPTDPASAVLTEISSLLGTLQSQQYARFASGLPTAPPPTTPTDPELETYRTLTMRLSHLISTLPPHIIATIDGNPDSALNLSKLLPLSEGSAIYNGTLPTDDTSKIQPPATIRDAAMNAMNAAAGMSPVSATAPVAPMLQPPRQSTPMRPQSHSPVPQYHQTYPVQQGYASPVAPQATMGYHSPLPPAPRIPTPGTPQQHQVYHHSPVTPAAQHLPPGPGYGYSPAPPVPQQVTTPQHYPQQPQMGYPVNPDQQRAIQLQQQQLAQAQVVLQQQQQQQAMMMQQQPRPAYVPPAPQGYATPRPQPPMGGPVGYSTPQAYPPQPQMPQTVPPRPRGNVPPPQGLAAVGVGGMGQAGYTNTPGRYSTRKR</sequence>
<dbReference type="InParanoid" id="A0A4S2N3A8"/>
<name>A0A4S2N3A8_9PEZI</name>
<reference evidence="4 5" key="1">
    <citation type="submission" date="2019-04" db="EMBL/GenBank/DDBJ databases">
        <title>Comparative genomics and transcriptomics to analyze fruiting body development in filamentous ascomycetes.</title>
        <authorList>
            <consortium name="DOE Joint Genome Institute"/>
            <person name="Lutkenhaus R."/>
            <person name="Traeger S."/>
            <person name="Breuer J."/>
            <person name="Kuo A."/>
            <person name="Lipzen A."/>
            <person name="Pangilinan J."/>
            <person name="Dilworth D."/>
            <person name="Sandor L."/>
            <person name="Poggeler S."/>
            <person name="Barry K."/>
            <person name="Grigoriev I.V."/>
            <person name="Nowrousian M."/>
        </authorList>
    </citation>
    <scope>NUCLEOTIDE SEQUENCE [LARGE SCALE GENOMIC DNA]</scope>
    <source>
        <strain evidence="4 5">CBS 389.68</strain>
    </source>
</reference>
<feature type="compositionally biased region" description="Low complexity" evidence="1">
    <location>
        <begin position="705"/>
        <end position="714"/>
    </location>
</feature>
<dbReference type="OrthoDB" id="5354458at2759"/>
<feature type="region of interest" description="Disordered" evidence="1">
    <location>
        <begin position="59"/>
        <end position="81"/>
    </location>
</feature>
<feature type="domain" description="DUF7785" evidence="2">
    <location>
        <begin position="481"/>
        <end position="559"/>
    </location>
</feature>